<feature type="transmembrane region" description="Helical" evidence="3">
    <location>
        <begin position="41"/>
        <end position="63"/>
    </location>
</feature>
<dbReference type="PANTHER" id="PTHR30413:SF10">
    <property type="entry name" value="CAPSULE POLYSACCHARIDE EXPORT INNER-MEMBRANE PROTEIN CTRC"/>
    <property type="match status" value="1"/>
</dbReference>
<keyword evidence="2" id="KW-0813">Transport</keyword>
<feature type="transmembrane region" description="Helical" evidence="3">
    <location>
        <begin position="116"/>
        <end position="137"/>
    </location>
</feature>
<evidence type="ECO:0000313" key="5">
    <source>
        <dbReference type="Proteomes" id="UP001272097"/>
    </source>
</evidence>
<name>A0ABU4WPM5_9HYPH</name>
<dbReference type="Proteomes" id="UP001272097">
    <property type="component" value="Unassembled WGS sequence"/>
</dbReference>
<accession>A0ABU4WPM5</accession>
<keyword evidence="3" id="KW-0472">Membrane</keyword>
<protein>
    <submittedName>
        <fullName evidence="4">ABC transporter permease</fullName>
    </submittedName>
</protein>
<feature type="transmembrane region" description="Helical" evidence="3">
    <location>
        <begin position="69"/>
        <end position="96"/>
    </location>
</feature>
<gene>
    <name evidence="4" type="ORF">RFM51_00165</name>
</gene>
<evidence type="ECO:0000256" key="2">
    <source>
        <dbReference type="ARBA" id="ARBA00022448"/>
    </source>
</evidence>
<dbReference type="RefSeq" id="WP_320211836.1">
    <property type="nucleotide sequence ID" value="NZ_JAVIIS010000001.1"/>
</dbReference>
<evidence type="ECO:0000313" key="4">
    <source>
        <dbReference type="EMBL" id="MDX8437984.1"/>
    </source>
</evidence>
<proteinExistence type="inferred from homology"/>
<feature type="transmembrane region" description="Helical" evidence="3">
    <location>
        <begin position="236"/>
        <end position="254"/>
    </location>
</feature>
<evidence type="ECO:0000256" key="1">
    <source>
        <dbReference type="ARBA" id="ARBA00007783"/>
    </source>
</evidence>
<sequence length="265" mass="29792">MISSVQLYADALAALKLWRVWTFLGVQDIKARFRRSFIGPLWILLNLGFFVGGAGFVYGVMFGQPMANFLPFLITGFVIWGFLLSSLVEAGTAFVVSEGYIKQFSYPKQIYLLRALVSYSINMVIGFLPIVFMQLAFRNFGIQNWVMAFPGMAVLLLGGLGHIIISAYVGTKFRDLPFALSGVLQVVFFVTPIMFPIEVLKAKGIDFVYKYNPLYYLIDIVRRPIIEGSLPPIQNYALAIVYVLAVWIVASAIARRLDNRVVFLL</sequence>
<dbReference type="PANTHER" id="PTHR30413">
    <property type="entry name" value="INNER MEMBRANE TRANSPORT PERMEASE"/>
    <property type="match status" value="1"/>
</dbReference>
<reference evidence="4 5" key="1">
    <citation type="submission" date="2023-08" db="EMBL/GenBank/DDBJ databases">
        <title>Implementing the SeqCode for naming new Mesorhizobium species isolated from Vachellia karroo root nodules.</title>
        <authorList>
            <person name="Van Lill M."/>
        </authorList>
    </citation>
    <scope>NUCLEOTIDE SEQUENCE [LARGE SCALE GENOMIC DNA]</scope>
    <source>
        <strain evidence="4 5">VK3E</strain>
    </source>
</reference>
<evidence type="ECO:0000256" key="3">
    <source>
        <dbReference type="SAM" id="Phobius"/>
    </source>
</evidence>
<keyword evidence="5" id="KW-1185">Reference proteome</keyword>
<comment type="similarity">
    <text evidence="1">Belongs to the ABC-2 integral membrane protein family.</text>
</comment>
<keyword evidence="3" id="KW-0812">Transmembrane</keyword>
<feature type="transmembrane region" description="Helical" evidence="3">
    <location>
        <begin position="176"/>
        <end position="197"/>
    </location>
</feature>
<organism evidence="4 5">
    <name type="scientific">Mesorhizobium australafricanum</name>
    <dbReference type="NCBI Taxonomy" id="3072311"/>
    <lineage>
        <taxon>Bacteria</taxon>
        <taxon>Pseudomonadati</taxon>
        <taxon>Pseudomonadota</taxon>
        <taxon>Alphaproteobacteria</taxon>
        <taxon>Hyphomicrobiales</taxon>
        <taxon>Phyllobacteriaceae</taxon>
        <taxon>Mesorhizobium</taxon>
    </lineage>
</organism>
<comment type="caution">
    <text evidence="4">The sequence shown here is derived from an EMBL/GenBank/DDBJ whole genome shotgun (WGS) entry which is preliminary data.</text>
</comment>
<keyword evidence="3" id="KW-1133">Transmembrane helix</keyword>
<feature type="transmembrane region" description="Helical" evidence="3">
    <location>
        <begin position="149"/>
        <end position="169"/>
    </location>
</feature>
<dbReference type="EMBL" id="JAVIIS010000001">
    <property type="protein sequence ID" value="MDX8437984.1"/>
    <property type="molecule type" value="Genomic_DNA"/>
</dbReference>